<evidence type="ECO:0000259" key="2">
    <source>
        <dbReference type="Pfam" id="PF07969"/>
    </source>
</evidence>
<evidence type="ECO:0000313" key="3">
    <source>
        <dbReference type="EMBL" id="SUZ75943.1"/>
    </source>
</evidence>
<dbReference type="SUPFAM" id="SSF51556">
    <property type="entry name" value="Metallo-dependent hydrolases"/>
    <property type="match status" value="1"/>
</dbReference>
<dbReference type="Gene3D" id="2.30.40.10">
    <property type="entry name" value="Urease, subunit C, domain 1"/>
    <property type="match status" value="1"/>
</dbReference>
<dbReference type="InterPro" id="IPR032466">
    <property type="entry name" value="Metal_Hydrolase"/>
</dbReference>
<evidence type="ECO:0000256" key="1">
    <source>
        <dbReference type="SAM" id="MobiDB-lite"/>
    </source>
</evidence>
<dbReference type="GO" id="GO:0016810">
    <property type="term" value="F:hydrolase activity, acting on carbon-nitrogen (but not peptide) bonds"/>
    <property type="evidence" value="ECO:0007669"/>
    <property type="project" value="InterPro"/>
</dbReference>
<sequence length="559" mass="61012">MSEALLKIFTAKKIITMNPAFPFGTAVAVQGERIVGVGTTEDLAQWGDHEIDDQFKDHILLPGFVEAHTHVMAGGVWEFPYVGFYDRVDPRGQTWSGCRDIDSVVERLVECEGSLEDPEQPLTAWGLDPIFLEGERLVAKHLDRVSQTRPIFVFHASGHLATVNSEMMRRSGIDRHTPTPGVAKDAEGEPNGELQEPPAMLLAQDGLSAIGVAIMSSNAKWNYAREARNCGVTTITDLGTTRLAMEGQLEAWRDATDDPSYPARVVVAVGHFDVGGNPKESNEMALLAVRLRDEEETAKLRFGIVKLVLDGSIQGFTARVSWPHYVDPPAGHPGNGLWLIPPEQMADIVSSYHDAGLTVHCHCNGDEAAQVFIDAVETALEKHPRWDHRHTVQHCQLTTAAQYKKMAALGMNANIFSNHIFHWGDQHASVTVGEERAARMDACATAEREGVRFSVHSDAPITPMGHLHTAWCAVNRLTASGRVLGPEERISVSKALEACTVDAAHQLKLDHDIGSLESGKLADFAVLESDPYEVNPEELKDIAVWGTVLGGVPHPAGSE</sequence>
<gene>
    <name evidence="3" type="ORF">METZ01_LOCUS28797</name>
</gene>
<name>A0A381QE49_9ZZZZ</name>
<proteinExistence type="predicted"/>
<dbReference type="InterPro" id="IPR013108">
    <property type="entry name" value="Amidohydro_3"/>
</dbReference>
<dbReference type="InterPro" id="IPR033932">
    <property type="entry name" value="YtcJ-like"/>
</dbReference>
<dbReference type="InterPro" id="IPR011059">
    <property type="entry name" value="Metal-dep_hydrolase_composite"/>
</dbReference>
<organism evidence="3">
    <name type="scientific">marine metagenome</name>
    <dbReference type="NCBI Taxonomy" id="408172"/>
    <lineage>
        <taxon>unclassified sequences</taxon>
        <taxon>metagenomes</taxon>
        <taxon>ecological metagenomes</taxon>
    </lineage>
</organism>
<dbReference type="SUPFAM" id="SSF51338">
    <property type="entry name" value="Composite domain of metallo-dependent hydrolases"/>
    <property type="match status" value="1"/>
</dbReference>
<dbReference type="EMBL" id="UINC01001261">
    <property type="protein sequence ID" value="SUZ75943.1"/>
    <property type="molecule type" value="Genomic_DNA"/>
</dbReference>
<dbReference type="Pfam" id="PF07969">
    <property type="entry name" value="Amidohydro_3"/>
    <property type="match status" value="1"/>
</dbReference>
<protein>
    <recommendedName>
        <fullName evidence="2">Amidohydrolase 3 domain-containing protein</fullName>
    </recommendedName>
</protein>
<feature type="domain" description="Amidohydrolase 3" evidence="2">
    <location>
        <begin position="58"/>
        <end position="552"/>
    </location>
</feature>
<dbReference type="Gene3D" id="3.10.310.70">
    <property type="match status" value="1"/>
</dbReference>
<feature type="region of interest" description="Disordered" evidence="1">
    <location>
        <begin position="174"/>
        <end position="193"/>
    </location>
</feature>
<reference evidence="3" key="1">
    <citation type="submission" date="2018-05" db="EMBL/GenBank/DDBJ databases">
        <authorList>
            <person name="Lanie J.A."/>
            <person name="Ng W.-L."/>
            <person name="Kazmierczak K.M."/>
            <person name="Andrzejewski T.M."/>
            <person name="Davidsen T.M."/>
            <person name="Wayne K.J."/>
            <person name="Tettelin H."/>
            <person name="Glass J.I."/>
            <person name="Rusch D."/>
            <person name="Podicherti R."/>
            <person name="Tsui H.-C.T."/>
            <person name="Winkler M.E."/>
        </authorList>
    </citation>
    <scope>NUCLEOTIDE SEQUENCE</scope>
</reference>
<dbReference type="PANTHER" id="PTHR22642:SF2">
    <property type="entry name" value="PROTEIN LONG AFTER FAR-RED 3"/>
    <property type="match status" value="1"/>
</dbReference>
<dbReference type="CDD" id="cd01300">
    <property type="entry name" value="YtcJ_like"/>
    <property type="match status" value="1"/>
</dbReference>
<dbReference type="PANTHER" id="PTHR22642">
    <property type="entry name" value="IMIDAZOLONEPROPIONASE"/>
    <property type="match status" value="1"/>
</dbReference>
<accession>A0A381QE49</accession>
<dbReference type="Gene3D" id="3.20.20.140">
    <property type="entry name" value="Metal-dependent hydrolases"/>
    <property type="match status" value="1"/>
</dbReference>
<dbReference type="AlphaFoldDB" id="A0A381QE49"/>